<keyword evidence="1 4" id="KW-0728">SH3 domain</keyword>
<feature type="coiled-coil region" evidence="6">
    <location>
        <begin position="65"/>
        <end position="92"/>
    </location>
</feature>
<protein>
    <submittedName>
        <fullName evidence="11">GT23 domain-containing protein</fullName>
    </submittedName>
</protein>
<feature type="transmembrane region" description="Helical" evidence="7">
    <location>
        <begin position="21"/>
        <end position="41"/>
    </location>
</feature>
<reference evidence="11" key="1">
    <citation type="submission" date="2017-02" db="UniProtKB">
        <authorList>
            <consortium name="WormBaseParasite"/>
        </authorList>
    </citation>
    <scope>IDENTIFICATION</scope>
</reference>
<dbReference type="CDD" id="cd11300">
    <property type="entry name" value="Fut8_like"/>
    <property type="match status" value="1"/>
</dbReference>
<evidence type="ECO:0000256" key="4">
    <source>
        <dbReference type="PROSITE-ProRule" id="PRU00192"/>
    </source>
</evidence>
<keyword evidence="7" id="KW-1133">Transmembrane helix</keyword>
<evidence type="ECO:0000259" key="9">
    <source>
        <dbReference type="PROSITE" id="PS51659"/>
    </source>
</evidence>
<organism evidence="10 11">
    <name type="scientific">Elaeophora elaphi</name>
    <dbReference type="NCBI Taxonomy" id="1147741"/>
    <lineage>
        <taxon>Eukaryota</taxon>
        <taxon>Metazoa</taxon>
        <taxon>Ecdysozoa</taxon>
        <taxon>Nematoda</taxon>
        <taxon>Chromadorea</taxon>
        <taxon>Rhabditida</taxon>
        <taxon>Spirurina</taxon>
        <taxon>Spiruromorpha</taxon>
        <taxon>Filarioidea</taxon>
        <taxon>Onchocercidae</taxon>
        <taxon>Elaeophora</taxon>
    </lineage>
</organism>
<dbReference type="InterPro" id="IPR027350">
    <property type="entry name" value="GT23_dom"/>
</dbReference>
<feature type="domain" description="GT23" evidence="9">
    <location>
        <begin position="285"/>
        <end position="593"/>
    </location>
</feature>
<proteinExistence type="inferred from homology"/>
<evidence type="ECO:0000256" key="3">
    <source>
        <dbReference type="ARBA" id="ARBA00022679"/>
    </source>
</evidence>
<comment type="similarity">
    <text evidence="5">Belongs to the glycosyltransferase 23 family.</text>
</comment>
<keyword evidence="10" id="KW-1185">Reference proteome</keyword>
<dbReference type="Pfam" id="PF14604">
    <property type="entry name" value="SH3_9"/>
    <property type="match status" value="1"/>
</dbReference>
<dbReference type="PANTHER" id="PTHR13132:SF29">
    <property type="entry name" value="ALPHA-(1,6)-FUCOSYLTRANSFERASE"/>
    <property type="match status" value="1"/>
</dbReference>
<dbReference type="InterPro" id="IPR035653">
    <property type="entry name" value="Fut8_SH3"/>
</dbReference>
<evidence type="ECO:0000256" key="5">
    <source>
        <dbReference type="PROSITE-ProRule" id="PRU00992"/>
    </source>
</evidence>
<accession>A0A0R3S004</accession>
<dbReference type="SMART" id="SM00326">
    <property type="entry name" value="SH3"/>
    <property type="match status" value="1"/>
</dbReference>
<dbReference type="Gene3D" id="2.30.30.40">
    <property type="entry name" value="SH3 Domains"/>
    <property type="match status" value="1"/>
</dbReference>
<dbReference type="STRING" id="1147741.A0A0R3S004"/>
<feature type="region of interest" description="Important for donor substrate binding" evidence="5">
    <location>
        <begin position="450"/>
        <end position="451"/>
    </location>
</feature>
<dbReference type="Pfam" id="PF19745">
    <property type="entry name" value="FUT8_N_cat"/>
    <property type="match status" value="2"/>
</dbReference>
<dbReference type="PANTHER" id="PTHR13132">
    <property type="entry name" value="ALPHA- 1,6 -FUCOSYLTRANSFERASE"/>
    <property type="match status" value="1"/>
</dbReference>
<evidence type="ECO:0000256" key="1">
    <source>
        <dbReference type="ARBA" id="ARBA00022443"/>
    </source>
</evidence>
<dbReference type="GO" id="GO:0006487">
    <property type="term" value="P:protein N-linked glycosylation"/>
    <property type="evidence" value="ECO:0007669"/>
    <property type="project" value="TreeGrafter"/>
</dbReference>
<keyword evidence="3 5" id="KW-0808">Transferase</keyword>
<evidence type="ECO:0000256" key="7">
    <source>
        <dbReference type="SAM" id="Phobius"/>
    </source>
</evidence>
<feature type="domain" description="SH3" evidence="8">
    <location>
        <begin position="602"/>
        <end position="663"/>
    </location>
</feature>
<keyword evidence="7" id="KW-0812">Transmembrane</keyword>
<evidence type="ECO:0000313" key="11">
    <source>
        <dbReference type="WBParaSite" id="EEL_0000793901-mRNA-1"/>
    </source>
</evidence>
<evidence type="ECO:0000256" key="6">
    <source>
        <dbReference type="SAM" id="Coils"/>
    </source>
</evidence>
<dbReference type="InterPro" id="IPR001452">
    <property type="entry name" value="SH3_domain"/>
</dbReference>
<dbReference type="InterPro" id="IPR036028">
    <property type="entry name" value="SH3-like_dom_sf"/>
</dbReference>
<evidence type="ECO:0000259" key="8">
    <source>
        <dbReference type="PROSITE" id="PS50002"/>
    </source>
</evidence>
<dbReference type="PROSITE" id="PS51659">
    <property type="entry name" value="GT23"/>
    <property type="match status" value="1"/>
</dbReference>
<dbReference type="CDD" id="cd11792">
    <property type="entry name" value="SH3_Fut8"/>
    <property type="match status" value="1"/>
</dbReference>
<dbReference type="Gene3D" id="3.40.50.11350">
    <property type="match status" value="1"/>
</dbReference>
<keyword evidence="6" id="KW-0175">Coiled coil</keyword>
<dbReference type="Proteomes" id="UP000050640">
    <property type="component" value="Unplaced"/>
</dbReference>
<sequence length="668" mass="77040">MATYINEDDDMMMLRRTGCSCSMHCILITAVVIWSSIFFYLSLSLYGLQSKGKGINEQQTLALNYEQALLDLAELKHENEKLRKLLKSGNILDRKKLIVAKKNDSMISNEFKKKKESVDRGKDETLVLSPPNGFSMKHEISRRELHNSIWELYYYLNSQLLSTYSNNSVFINHTRNQLLSLLGQAAAFKNVDSAESWRTNALANISAMFQNHFDKMQNPDDCKAARHVVTAKNEYSCETAIIALLINTLAFRVFVISIRQSPVMIRYFMHYFLILPKTFETLGKICRILTCDLNKQCGFGCQLHHVAYCFIVAYGSNRTLVLTNDGNTWNYASNGWTAAFLPITKCLFSKIFKPNEYSEDWGIGKHYENKRILKLPIIDSLADRPPYLPLVIPQSYSDELLKLHSNAPAFFISQFIRYLMRPSAVMAKKIDQAVKKVPFDKGPIVGLQIRRTDKINTEAAFHDLDEYMKWTEDWFRIEEYRTQSSIKRRIYIATDDPEVFDEVAMKYPHYEIYGDQKVAKMAQVHSRYTMESLIGIIIDIELLSRPFFSLICYYCLDFRGVYLVCTFSSQVCRMGYELMQVRFGDAGDRFHSLDDIYYFGGQQAHEQIAVESYSAENDNEIDLKTGDVIGIAGNHWDGFSKGTNRRTGKNGLYPSYKAREKYIILDFP</sequence>
<dbReference type="GO" id="GO:0046921">
    <property type="term" value="F:alpha-(1-&gt;6)-fucosyltransferase activity"/>
    <property type="evidence" value="ECO:0007669"/>
    <property type="project" value="TreeGrafter"/>
</dbReference>
<dbReference type="AlphaFoldDB" id="A0A0R3S004"/>
<dbReference type="FunFam" id="2.30.30.40:FF:000070">
    <property type="entry name" value="Alpha-(1,6)-fucosyltransferase"/>
    <property type="match status" value="1"/>
</dbReference>
<keyword evidence="7" id="KW-0472">Membrane</keyword>
<dbReference type="InterPro" id="IPR045573">
    <property type="entry name" value="Fut8_N_cat"/>
</dbReference>
<dbReference type="PROSITE" id="PS50002">
    <property type="entry name" value="SH3"/>
    <property type="match status" value="1"/>
</dbReference>
<evidence type="ECO:0000256" key="2">
    <source>
        <dbReference type="ARBA" id="ARBA00022676"/>
    </source>
</evidence>
<dbReference type="SUPFAM" id="SSF50044">
    <property type="entry name" value="SH3-domain"/>
    <property type="match status" value="1"/>
</dbReference>
<name>A0A0R3S004_9BILA</name>
<dbReference type="WBParaSite" id="EEL_0000793901-mRNA-1">
    <property type="protein sequence ID" value="EEL_0000793901-mRNA-1"/>
    <property type="gene ID" value="EEL_0000793901"/>
</dbReference>
<keyword evidence="2 5" id="KW-0328">Glycosyltransferase</keyword>
<evidence type="ECO:0000313" key="10">
    <source>
        <dbReference type="Proteomes" id="UP000050640"/>
    </source>
</evidence>